<gene>
    <name evidence="1" type="ORF">SEVIR_9G004200v2</name>
</gene>
<proteinExistence type="predicted"/>
<sequence>MWCRRIRLVAIIDGLLQACREKTRRIKLVAIIDDLLQACRAKTSKPPNLNQDWNSSVTMGFSDVSLTCSPSHVHSILLIPYSNVLAWGWGTDMSSSKPLFLYFLVNYVACVVNRDDILGHGRRKYPMKEMSFLN</sequence>
<keyword evidence="2" id="KW-1185">Reference proteome</keyword>
<dbReference type="EMBL" id="CM016560">
    <property type="protein sequence ID" value="TKV90071.1"/>
    <property type="molecule type" value="Genomic_DNA"/>
</dbReference>
<evidence type="ECO:0000313" key="2">
    <source>
        <dbReference type="Proteomes" id="UP000298652"/>
    </source>
</evidence>
<dbReference type="AlphaFoldDB" id="A0A4U6SPN6"/>
<dbReference type="Proteomes" id="UP000298652">
    <property type="component" value="Chromosome 9"/>
</dbReference>
<organism evidence="1 2">
    <name type="scientific">Setaria viridis</name>
    <name type="common">Green bristlegrass</name>
    <name type="synonym">Setaria italica subsp. viridis</name>
    <dbReference type="NCBI Taxonomy" id="4556"/>
    <lineage>
        <taxon>Eukaryota</taxon>
        <taxon>Viridiplantae</taxon>
        <taxon>Streptophyta</taxon>
        <taxon>Embryophyta</taxon>
        <taxon>Tracheophyta</taxon>
        <taxon>Spermatophyta</taxon>
        <taxon>Magnoliopsida</taxon>
        <taxon>Liliopsida</taxon>
        <taxon>Poales</taxon>
        <taxon>Poaceae</taxon>
        <taxon>PACMAD clade</taxon>
        <taxon>Panicoideae</taxon>
        <taxon>Panicodae</taxon>
        <taxon>Paniceae</taxon>
        <taxon>Cenchrinae</taxon>
        <taxon>Setaria</taxon>
    </lineage>
</organism>
<dbReference type="Gramene" id="TKV90071">
    <property type="protein sequence ID" value="TKV90071"/>
    <property type="gene ID" value="SEVIR_9G004200v2"/>
</dbReference>
<evidence type="ECO:0000313" key="1">
    <source>
        <dbReference type="EMBL" id="TKV90071.1"/>
    </source>
</evidence>
<accession>A0A4U6SPN6</accession>
<protein>
    <submittedName>
        <fullName evidence="1">Uncharacterized protein</fullName>
    </submittedName>
</protein>
<name>A0A4U6SPN6_SETVI</name>
<reference evidence="1" key="1">
    <citation type="submission" date="2019-03" db="EMBL/GenBank/DDBJ databases">
        <title>WGS assembly of Setaria viridis.</title>
        <authorList>
            <person name="Huang P."/>
            <person name="Jenkins J."/>
            <person name="Grimwood J."/>
            <person name="Barry K."/>
            <person name="Healey A."/>
            <person name="Mamidi S."/>
            <person name="Sreedasyam A."/>
            <person name="Shu S."/>
            <person name="Feldman M."/>
            <person name="Wu J."/>
            <person name="Yu Y."/>
            <person name="Chen C."/>
            <person name="Johnson J."/>
            <person name="Rokhsar D."/>
            <person name="Baxter I."/>
            <person name="Schmutz J."/>
            <person name="Brutnell T."/>
            <person name="Kellogg E."/>
        </authorList>
    </citation>
    <scope>NUCLEOTIDE SEQUENCE [LARGE SCALE GENOMIC DNA]</scope>
</reference>